<evidence type="ECO:0000313" key="3">
    <source>
        <dbReference type="Proteomes" id="UP000664832"/>
    </source>
</evidence>
<keyword evidence="3" id="KW-1185">Reference proteome</keyword>
<feature type="transmembrane region" description="Helical" evidence="1">
    <location>
        <begin position="84"/>
        <end position="109"/>
    </location>
</feature>
<feature type="transmembrane region" description="Helical" evidence="1">
    <location>
        <begin position="45"/>
        <end position="64"/>
    </location>
</feature>
<comment type="caution">
    <text evidence="2">The sequence shown here is derived from an EMBL/GenBank/DDBJ whole genome shotgun (WGS) entry which is preliminary data.</text>
</comment>
<proteinExistence type="predicted"/>
<name>A0ABS3I2K3_9ENTE</name>
<evidence type="ECO:0008006" key="4">
    <source>
        <dbReference type="Google" id="ProtNLM"/>
    </source>
</evidence>
<dbReference type="RefSeq" id="WP_206899800.1">
    <property type="nucleotide sequence ID" value="NZ_JAFLWI010000021.1"/>
</dbReference>
<keyword evidence="1" id="KW-0472">Membrane</keyword>
<sequence>MRIKTAITYRLLYQAQSLAIFFAFYLLFGVLFPLIGIFMANSTEVIQSDALFPSLIYMFILAFIGNNTDFKLFIQNGFSRKTIFIINLISNMILAFIYSGILCLLVKFLDQTVRPDFRLSLTLINQYTNDGFFLNWFVLFVLLMLASSLGFLAGIFNDRFTGLKKLIFLVLLLIIPVVLAMGIQLGGEVARAYFFHFIQRIIGYSTNGLAIAPLVTTLTVLVLVNSGLAYLLNHHREIKRVNA</sequence>
<evidence type="ECO:0000256" key="1">
    <source>
        <dbReference type="SAM" id="Phobius"/>
    </source>
</evidence>
<feature type="transmembrane region" description="Helical" evidence="1">
    <location>
        <begin position="133"/>
        <end position="154"/>
    </location>
</feature>
<feature type="transmembrane region" description="Helical" evidence="1">
    <location>
        <begin position="166"/>
        <end position="187"/>
    </location>
</feature>
<accession>A0ABS3I2K3</accession>
<organism evidence="2 3">
    <name type="scientific">Candidatus Enterococcus courvalinii</name>
    <dbReference type="NCBI Taxonomy" id="2815329"/>
    <lineage>
        <taxon>Bacteria</taxon>
        <taxon>Bacillati</taxon>
        <taxon>Bacillota</taxon>
        <taxon>Bacilli</taxon>
        <taxon>Lactobacillales</taxon>
        <taxon>Enterococcaceae</taxon>
        <taxon>Enterococcus</taxon>
    </lineage>
</organism>
<keyword evidence="1" id="KW-1133">Transmembrane helix</keyword>
<evidence type="ECO:0000313" key="2">
    <source>
        <dbReference type="EMBL" id="MBO0482949.1"/>
    </source>
</evidence>
<feature type="transmembrane region" description="Helical" evidence="1">
    <location>
        <begin position="207"/>
        <end position="232"/>
    </location>
</feature>
<dbReference type="Proteomes" id="UP000664832">
    <property type="component" value="Unassembled WGS sequence"/>
</dbReference>
<reference evidence="2 3" key="1">
    <citation type="submission" date="2021-03" db="EMBL/GenBank/DDBJ databases">
        <title>Enterococcal diversity collection.</title>
        <authorList>
            <person name="Gilmore M.S."/>
            <person name="Schwartzman J."/>
            <person name="Van Tyne D."/>
            <person name="Martin M."/>
            <person name="Earl A.M."/>
            <person name="Manson A.L."/>
            <person name="Straub T."/>
            <person name="Salamzade R."/>
            <person name="Saavedra J."/>
            <person name="Lebreton F."/>
            <person name="Prichula J."/>
            <person name="Schaufler K."/>
            <person name="Gaca A."/>
            <person name="Sgardioli B."/>
            <person name="Wagenaar J."/>
            <person name="Strong T."/>
        </authorList>
    </citation>
    <scope>NUCLEOTIDE SEQUENCE [LARGE SCALE GENOMIC DNA]</scope>
    <source>
        <strain evidence="2 3">MSG2901</strain>
    </source>
</reference>
<protein>
    <recommendedName>
        <fullName evidence="4">ABC transporter permease</fullName>
    </recommendedName>
</protein>
<gene>
    <name evidence="2" type="ORF">JZO71_11540</name>
</gene>
<keyword evidence="1" id="KW-0812">Transmembrane</keyword>
<dbReference type="EMBL" id="JAFLWI010000021">
    <property type="protein sequence ID" value="MBO0482949.1"/>
    <property type="molecule type" value="Genomic_DNA"/>
</dbReference>
<feature type="transmembrane region" description="Helical" evidence="1">
    <location>
        <begin position="20"/>
        <end position="39"/>
    </location>
</feature>